<proteinExistence type="predicted"/>
<evidence type="ECO:0000313" key="2">
    <source>
        <dbReference type="EMBL" id="CAG6513339.1"/>
    </source>
</evidence>
<feature type="compositionally biased region" description="Basic and acidic residues" evidence="1">
    <location>
        <begin position="61"/>
        <end position="71"/>
    </location>
</feature>
<feature type="region of interest" description="Disordered" evidence="1">
    <location>
        <begin position="1"/>
        <end position="78"/>
    </location>
</feature>
<dbReference type="EMBL" id="HBUE01167392">
    <property type="protein sequence ID" value="CAG6513339.1"/>
    <property type="molecule type" value="Transcribed_RNA"/>
</dbReference>
<name>A0A8D8DIH9_CULPI</name>
<dbReference type="EMBL" id="HBUE01272706">
    <property type="protein sequence ID" value="CAG6564806.1"/>
    <property type="molecule type" value="Transcribed_RNA"/>
</dbReference>
<evidence type="ECO:0000256" key="1">
    <source>
        <dbReference type="SAM" id="MobiDB-lite"/>
    </source>
</evidence>
<feature type="compositionally biased region" description="Basic and acidic residues" evidence="1">
    <location>
        <begin position="31"/>
        <end position="44"/>
    </location>
</feature>
<sequence length="113" mass="12468">MLHVLLQASERSALHRRHRREWQAGPVGEPLAERQPHDQNRAGERPAASGAACQRGHPRGRRGDVRLRRPVEGSPAAPPVAGVLEVLSEFCVAAPPYALKVFDFGVRRCNVPR</sequence>
<dbReference type="EMBL" id="HBUE01167393">
    <property type="protein sequence ID" value="CAG6513341.1"/>
    <property type="molecule type" value="Transcribed_RNA"/>
</dbReference>
<dbReference type="AlphaFoldDB" id="A0A8D8DIH9"/>
<dbReference type="EMBL" id="HBUE01272707">
    <property type="protein sequence ID" value="CAG6564808.1"/>
    <property type="molecule type" value="Transcribed_RNA"/>
</dbReference>
<reference evidence="2" key="1">
    <citation type="submission" date="2021-05" db="EMBL/GenBank/DDBJ databases">
        <authorList>
            <person name="Alioto T."/>
            <person name="Alioto T."/>
            <person name="Gomez Garrido J."/>
        </authorList>
    </citation>
    <scope>NUCLEOTIDE SEQUENCE</scope>
</reference>
<organism evidence="2">
    <name type="scientific">Culex pipiens</name>
    <name type="common">House mosquito</name>
    <dbReference type="NCBI Taxonomy" id="7175"/>
    <lineage>
        <taxon>Eukaryota</taxon>
        <taxon>Metazoa</taxon>
        <taxon>Ecdysozoa</taxon>
        <taxon>Arthropoda</taxon>
        <taxon>Hexapoda</taxon>
        <taxon>Insecta</taxon>
        <taxon>Pterygota</taxon>
        <taxon>Neoptera</taxon>
        <taxon>Endopterygota</taxon>
        <taxon>Diptera</taxon>
        <taxon>Nematocera</taxon>
        <taxon>Culicoidea</taxon>
        <taxon>Culicidae</taxon>
        <taxon>Culicinae</taxon>
        <taxon>Culicini</taxon>
        <taxon>Culex</taxon>
        <taxon>Culex</taxon>
    </lineage>
</organism>
<accession>A0A8D8DIH9</accession>
<protein>
    <submittedName>
        <fullName evidence="2">(northern house mosquito) hypothetical protein</fullName>
    </submittedName>
</protein>